<feature type="chain" id="PRO_5008266353" description="Secreted protein NIS1" evidence="1">
    <location>
        <begin position="20"/>
        <end position="142"/>
    </location>
</feature>
<name>A0A194VAB7_CYTMA</name>
<dbReference type="Proteomes" id="UP000078576">
    <property type="component" value="Unassembled WGS sequence"/>
</dbReference>
<dbReference type="AlphaFoldDB" id="A0A194VAB7"/>
<dbReference type="InterPro" id="IPR045469">
    <property type="entry name" value="Nis1"/>
</dbReference>
<evidence type="ECO:0000256" key="1">
    <source>
        <dbReference type="SAM" id="SignalP"/>
    </source>
</evidence>
<dbReference type="EMBL" id="KN714759">
    <property type="protein sequence ID" value="KUI60819.1"/>
    <property type="molecule type" value="Genomic_DNA"/>
</dbReference>
<reference evidence="3" key="1">
    <citation type="submission" date="2014-12" db="EMBL/GenBank/DDBJ databases">
        <title>Genome Sequence of Valsa Canker Pathogens Uncovers a Specific Adaption of Colonization on Woody Bark.</title>
        <authorList>
            <person name="Yin Z."/>
            <person name="Liu H."/>
            <person name="Gao X."/>
            <person name="Li Z."/>
            <person name="Song N."/>
            <person name="Ke X."/>
            <person name="Dai Q."/>
            <person name="Wu Y."/>
            <person name="Sun Y."/>
            <person name="Xu J.-R."/>
            <person name="Kang Z.K."/>
            <person name="Wang L."/>
            <person name="Huang L."/>
        </authorList>
    </citation>
    <scope>NUCLEOTIDE SEQUENCE [LARGE SCALE GENOMIC DNA]</scope>
    <source>
        <strain evidence="3">SXYL134</strain>
    </source>
</reference>
<evidence type="ECO:0000313" key="2">
    <source>
        <dbReference type="EMBL" id="KUI60819.1"/>
    </source>
</evidence>
<accession>A0A194VAB7</accession>
<keyword evidence="3" id="KW-1185">Reference proteome</keyword>
<keyword evidence="1" id="KW-0732">Signal</keyword>
<protein>
    <recommendedName>
        <fullName evidence="4">Secreted protein NIS1</fullName>
    </recommendedName>
</protein>
<evidence type="ECO:0000313" key="3">
    <source>
        <dbReference type="Proteomes" id="UP000078576"/>
    </source>
</evidence>
<proteinExistence type="predicted"/>
<feature type="signal peptide" evidence="1">
    <location>
        <begin position="1"/>
        <end position="19"/>
    </location>
</feature>
<evidence type="ECO:0008006" key="4">
    <source>
        <dbReference type="Google" id="ProtNLM"/>
    </source>
</evidence>
<dbReference type="Pfam" id="PF19271">
    <property type="entry name" value="Nis1"/>
    <property type="match status" value="1"/>
</dbReference>
<organism evidence="2 3">
    <name type="scientific">Cytospora mali</name>
    <name type="common">Apple Valsa canker fungus</name>
    <name type="synonym">Valsa mali</name>
    <dbReference type="NCBI Taxonomy" id="578113"/>
    <lineage>
        <taxon>Eukaryota</taxon>
        <taxon>Fungi</taxon>
        <taxon>Dikarya</taxon>
        <taxon>Ascomycota</taxon>
        <taxon>Pezizomycotina</taxon>
        <taxon>Sordariomycetes</taxon>
        <taxon>Sordariomycetidae</taxon>
        <taxon>Diaporthales</taxon>
        <taxon>Cytosporaceae</taxon>
        <taxon>Cytospora</taxon>
    </lineage>
</organism>
<sequence>MRASSILTAAASLLSLAQARIIGVGVPSTIKPGDTFDLVIGTEGYIQSVTDVAIAVGYSSGTAPSGALGTFIAAVDLVDKSNLSNNYTESVTLPADAKAGAATFTASLTSLYGVQFAPTLIPFNVSFTIGNETSTTYVYGGL</sequence>
<gene>
    <name evidence="2" type="ORF">VP1G_08017</name>
</gene>
<dbReference type="OrthoDB" id="3913322at2759"/>